<keyword evidence="1" id="KW-0732">Signal</keyword>
<dbReference type="Proteomes" id="UP000309561">
    <property type="component" value="Unassembled WGS sequence"/>
</dbReference>
<comment type="caution">
    <text evidence="2">The sequence shown here is derived from an EMBL/GenBank/DDBJ whole genome shotgun (WGS) entry which is preliminary data.</text>
</comment>
<accession>A0A4U2ZCJ7</accession>
<gene>
    <name evidence="2" type="ORF">FCU45_00590</name>
</gene>
<protein>
    <submittedName>
        <fullName evidence="2">Uncharacterized protein</fullName>
    </submittedName>
</protein>
<dbReference type="AlphaFoldDB" id="A0A4U2ZCJ7"/>
<dbReference type="EMBL" id="SZPX01000001">
    <property type="protein sequence ID" value="TKI70921.1"/>
    <property type="molecule type" value="Genomic_DNA"/>
</dbReference>
<evidence type="ECO:0000313" key="3">
    <source>
        <dbReference type="Proteomes" id="UP000309561"/>
    </source>
</evidence>
<organism evidence="2 3">
    <name type="scientific">Sulfurimonas crateris</name>
    <dbReference type="NCBI Taxonomy" id="2574727"/>
    <lineage>
        <taxon>Bacteria</taxon>
        <taxon>Pseudomonadati</taxon>
        <taxon>Campylobacterota</taxon>
        <taxon>Epsilonproteobacteria</taxon>
        <taxon>Campylobacterales</taxon>
        <taxon>Sulfurimonadaceae</taxon>
        <taxon>Sulfurimonas</taxon>
    </lineage>
</organism>
<evidence type="ECO:0000313" key="2">
    <source>
        <dbReference type="EMBL" id="TKI70921.1"/>
    </source>
</evidence>
<sequence length="88" mass="9785">MKFNVLLCIIFAIVTSFAAIHEVEHIEHNDASTCLVCTVNNNLVSDDAIKFASDIEIFHFEAIAHKAPISYLHIESYSNQNRAPPALS</sequence>
<evidence type="ECO:0000256" key="1">
    <source>
        <dbReference type="SAM" id="SignalP"/>
    </source>
</evidence>
<feature type="signal peptide" evidence="1">
    <location>
        <begin position="1"/>
        <end position="18"/>
    </location>
</feature>
<reference evidence="2 3" key="1">
    <citation type="submission" date="2019-04" db="EMBL/GenBank/DDBJ databases">
        <title>Sulfurimonas crateris sp. nov. a facultative anaerobic sulfur-oxidizing chemolithautotrophic bacterium isolated from a terrestrial mud vulcano.</title>
        <authorList>
            <person name="Ratnikova N.M."/>
            <person name="Slobodkin A.I."/>
            <person name="Merkel A.Y."/>
            <person name="Novikov A."/>
            <person name="Bonch-Osmolovskaya E.A."/>
            <person name="Slobodkina G.B."/>
        </authorList>
    </citation>
    <scope>NUCLEOTIDE SEQUENCE [LARGE SCALE GENOMIC DNA]</scope>
    <source>
        <strain evidence="2 3">SN118</strain>
    </source>
</reference>
<name>A0A4U2ZCJ7_9BACT</name>
<feature type="chain" id="PRO_5020362868" evidence="1">
    <location>
        <begin position="19"/>
        <end position="88"/>
    </location>
</feature>
<proteinExistence type="predicted"/>
<keyword evidence="3" id="KW-1185">Reference proteome</keyword>